<keyword evidence="1 4" id="KW-0645">Protease</keyword>
<keyword evidence="5" id="KW-1185">Reference proteome</keyword>
<dbReference type="Pfam" id="PF01136">
    <property type="entry name" value="Peptidase_U32"/>
    <property type="match status" value="1"/>
</dbReference>
<name>A0A2N0VJS9_9BACT</name>
<sequence>MTDSVEIMAPAGDWASLRAALQAGSDSVYFGVEQLNMRARATNNFTLDDLEEISFLCSEHKTKTYLTLNTVLYDHDLPLMKRIIDRVKETGITAIIASDQSAIMYAHKQGVEVHISTQANISNTEMVEFYSHFADVMVMARELSLNQVENIVNTVKENNITGPSGKLVEIEIFAHGALCMAVSGKCYMSLHTYNSSANRGACKQNCRHAYRVTNDEDEELMIDNEYIMSPKDLCTIDFLDRILATGVKVLKLEGRGRSPEYVKTVTQCYKEAAQSVLDGTYTREKAKAWKTRLEEVYNRGFWNGYYLGQRLGEWSDQHGSVATKQKTFVGKVLHFYPEPEVAHIRIKTKELQLHDPIIIVGDTTGVVETTVESLWVDDQPSEHAGKGVECTIKVPAKVRPGDNLYLWEERD</sequence>
<dbReference type="InterPro" id="IPR051454">
    <property type="entry name" value="RNA/ubiquinone_mod_enzymes"/>
</dbReference>
<comment type="caution">
    <text evidence="4">The sequence shown here is derived from an EMBL/GenBank/DDBJ whole genome shotgun (WGS) entry which is preliminary data.</text>
</comment>
<keyword evidence="2" id="KW-0378">Hydrolase</keyword>
<dbReference type="PANTHER" id="PTHR30217">
    <property type="entry name" value="PEPTIDASE U32 FAMILY"/>
    <property type="match status" value="1"/>
</dbReference>
<dbReference type="PROSITE" id="PS01276">
    <property type="entry name" value="PEPTIDASE_U32"/>
    <property type="match status" value="1"/>
</dbReference>
<protein>
    <submittedName>
        <fullName evidence="4">Collagenase-like protease</fullName>
    </submittedName>
</protein>
<dbReference type="GO" id="GO:0006508">
    <property type="term" value="P:proteolysis"/>
    <property type="evidence" value="ECO:0007669"/>
    <property type="project" value="UniProtKB-KW"/>
</dbReference>
<comment type="similarity">
    <text evidence="3">Belongs to the peptidase U32 family.</text>
</comment>
<evidence type="ECO:0000256" key="3">
    <source>
        <dbReference type="ARBA" id="ARBA00038374"/>
    </source>
</evidence>
<gene>
    <name evidence="4" type="ORF">CWD77_03010</name>
</gene>
<evidence type="ECO:0000256" key="1">
    <source>
        <dbReference type="ARBA" id="ARBA00022670"/>
    </source>
</evidence>
<dbReference type="EMBL" id="PISP01000001">
    <property type="protein sequence ID" value="PKD44453.1"/>
    <property type="molecule type" value="Genomic_DNA"/>
</dbReference>
<dbReference type="Proteomes" id="UP000233398">
    <property type="component" value="Unassembled WGS sequence"/>
</dbReference>
<reference evidence="4 5" key="1">
    <citation type="submission" date="2017-11" db="EMBL/GenBank/DDBJ databases">
        <title>Rhodohalobacter 15182 sp. nov., isolated from a salt lake.</title>
        <authorList>
            <person name="Han S."/>
        </authorList>
    </citation>
    <scope>NUCLEOTIDE SEQUENCE [LARGE SCALE GENOMIC DNA]</scope>
    <source>
        <strain evidence="4 5">15182</strain>
    </source>
</reference>
<organism evidence="4 5">
    <name type="scientific">Rhodohalobacter barkolensis</name>
    <dbReference type="NCBI Taxonomy" id="2053187"/>
    <lineage>
        <taxon>Bacteria</taxon>
        <taxon>Pseudomonadati</taxon>
        <taxon>Balneolota</taxon>
        <taxon>Balneolia</taxon>
        <taxon>Balneolales</taxon>
        <taxon>Balneolaceae</taxon>
        <taxon>Rhodohalobacter</taxon>
    </lineage>
</organism>
<proteinExistence type="inferred from homology"/>
<dbReference type="InterPro" id="IPR001539">
    <property type="entry name" value="Peptidase_U32"/>
</dbReference>
<dbReference type="RefSeq" id="WP_101071743.1">
    <property type="nucleotide sequence ID" value="NZ_PISP01000001.1"/>
</dbReference>
<evidence type="ECO:0000256" key="2">
    <source>
        <dbReference type="ARBA" id="ARBA00022801"/>
    </source>
</evidence>
<dbReference type="OrthoDB" id="9807498at2"/>
<dbReference type="GO" id="GO:0008233">
    <property type="term" value="F:peptidase activity"/>
    <property type="evidence" value="ECO:0007669"/>
    <property type="project" value="UniProtKB-KW"/>
</dbReference>
<evidence type="ECO:0000313" key="5">
    <source>
        <dbReference type="Proteomes" id="UP000233398"/>
    </source>
</evidence>
<dbReference type="AlphaFoldDB" id="A0A2N0VJS9"/>
<accession>A0A2N0VJS9</accession>
<evidence type="ECO:0000313" key="4">
    <source>
        <dbReference type="EMBL" id="PKD44453.1"/>
    </source>
</evidence>
<dbReference type="PANTHER" id="PTHR30217:SF6">
    <property type="entry name" value="TRNA HYDROXYLATION PROTEIN P"/>
    <property type="match status" value="1"/>
</dbReference>